<dbReference type="InterPro" id="IPR016461">
    <property type="entry name" value="COMT-like"/>
</dbReference>
<dbReference type="Proteomes" id="UP001358417">
    <property type="component" value="Unassembled WGS sequence"/>
</dbReference>
<name>A0AAV9MUV8_9EURO</name>
<dbReference type="Gene3D" id="3.40.50.150">
    <property type="entry name" value="Vaccinia Virus protein VP39"/>
    <property type="match status" value="1"/>
</dbReference>
<evidence type="ECO:0000256" key="3">
    <source>
        <dbReference type="ARBA" id="ARBA00022691"/>
    </source>
</evidence>
<dbReference type="InterPro" id="IPR001077">
    <property type="entry name" value="COMT_C"/>
</dbReference>
<dbReference type="RefSeq" id="XP_064701038.1">
    <property type="nucleotide sequence ID" value="XM_064852813.1"/>
</dbReference>
<evidence type="ECO:0000259" key="4">
    <source>
        <dbReference type="Pfam" id="PF00891"/>
    </source>
</evidence>
<proteinExistence type="predicted"/>
<dbReference type="GO" id="GO:0008171">
    <property type="term" value="F:O-methyltransferase activity"/>
    <property type="evidence" value="ECO:0007669"/>
    <property type="project" value="InterPro"/>
</dbReference>
<dbReference type="PROSITE" id="PS51683">
    <property type="entry name" value="SAM_OMT_II"/>
    <property type="match status" value="1"/>
</dbReference>
<protein>
    <recommendedName>
        <fullName evidence="4">O-methyltransferase C-terminal domain-containing protein</fullName>
    </recommendedName>
</protein>
<keyword evidence="2" id="KW-0808">Transferase</keyword>
<gene>
    <name evidence="5" type="ORF">LTR84_009273</name>
</gene>
<keyword evidence="1" id="KW-0489">Methyltransferase</keyword>
<evidence type="ECO:0000256" key="2">
    <source>
        <dbReference type="ARBA" id="ARBA00022679"/>
    </source>
</evidence>
<dbReference type="GO" id="GO:0032259">
    <property type="term" value="P:methylation"/>
    <property type="evidence" value="ECO:0007669"/>
    <property type="project" value="UniProtKB-KW"/>
</dbReference>
<dbReference type="SUPFAM" id="SSF53335">
    <property type="entry name" value="S-adenosyl-L-methionine-dependent methyltransferases"/>
    <property type="match status" value="1"/>
</dbReference>
<keyword evidence="3" id="KW-0949">S-adenosyl-L-methionine</keyword>
<reference evidence="5 6" key="1">
    <citation type="submission" date="2023-08" db="EMBL/GenBank/DDBJ databases">
        <title>Black Yeasts Isolated from many extreme environments.</title>
        <authorList>
            <person name="Coleine C."/>
            <person name="Stajich J.E."/>
            <person name="Selbmann L."/>
        </authorList>
    </citation>
    <scope>NUCLEOTIDE SEQUENCE [LARGE SCALE GENOMIC DNA]</scope>
    <source>
        <strain evidence="5 6">CCFEE 5792</strain>
    </source>
</reference>
<dbReference type="Pfam" id="PF00891">
    <property type="entry name" value="Methyltransf_2"/>
    <property type="match status" value="1"/>
</dbReference>
<dbReference type="InterPro" id="IPR029063">
    <property type="entry name" value="SAM-dependent_MTases_sf"/>
</dbReference>
<evidence type="ECO:0000313" key="6">
    <source>
        <dbReference type="Proteomes" id="UP001358417"/>
    </source>
</evidence>
<evidence type="ECO:0000313" key="5">
    <source>
        <dbReference type="EMBL" id="KAK5045409.1"/>
    </source>
</evidence>
<accession>A0AAV9MUV8</accession>
<organism evidence="5 6">
    <name type="scientific">Exophiala bonariae</name>
    <dbReference type="NCBI Taxonomy" id="1690606"/>
    <lineage>
        <taxon>Eukaryota</taxon>
        <taxon>Fungi</taxon>
        <taxon>Dikarya</taxon>
        <taxon>Ascomycota</taxon>
        <taxon>Pezizomycotina</taxon>
        <taxon>Eurotiomycetes</taxon>
        <taxon>Chaetothyriomycetidae</taxon>
        <taxon>Chaetothyriales</taxon>
        <taxon>Herpotrichiellaceae</taxon>
        <taxon>Exophiala</taxon>
    </lineage>
</organism>
<dbReference type="PANTHER" id="PTHR43712">
    <property type="entry name" value="PUTATIVE (AFU_ORTHOLOGUE AFUA_4G14580)-RELATED"/>
    <property type="match status" value="1"/>
</dbReference>
<evidence type="ECO:0000256" key="1">
    <source>
        <dbReference type="ARBA" id="ARBA00022603"/>
    </source>
</evidence>
<dbReference type="EMBL" id="JAVRRD010000037">
    <property type="protein sequence ID" value="KAK5045409.1"/>
    <property type="molecule type" value="Genomic_DNA"/>
</dbReference>
<comment type="caution">
    <text evidence="5">The sequence shown here is derived from an EMBL/GenBank/DDBJ whole genome shotgun (WGS) entry which is preliminary data.</text>
</comment>
<keyword evidence="6" id="KW-1185">Reference proteome</keyword>
<dbReference type="GeneID" id="89977432"/>
<dbReference type="AlphaFoldDB" id="A0AAV9MUV8"/>
<dbReference type="PANTHER" id="PTHR43712:SF1">
    <property type="entry name" value="HYPOTHETICAL O-METHYLTRANSFERASE (EUROFUNG)-RELATED"/>
    <property type="match status" value="1"/>
</dbReference>
<sequence>MEAILSQLQDFAGKADEAGRVRLVQSLQGLQIQWESPQDTFLRLYNSQLELAIIYVGAELGLFAELAKENTKPLTVTQLVERSGGSPALLGSRSTIDLYLGYMTNPRPNEYQANKLTHVCAHPVIKPGMVHAFDILGPAIQASPSFLAESKYQDITDGRNTPFQKAFKTDLGAFEYISKQPKMFTCMQQVMTMMQGSEWLVDFKILDDAAAAVGNQLSPQDFERPFFVDVGGGHGHQLVQLRDKHPQLKGRLILEDLAESVKQLPEIEGVKTVVQDFFDKQNIEGAQFYYIRHCLHDWPDADCIKILQNLAASLRDDSHILIDEIVLPDVNAHWHATMRDVTMNLTFGGKERTRSQWESLIEQAGLHLLHFHDYSTTQAESVIVVTLPRKKLDE</sequence>
<feature type="domain" description="O-methyltransferase C-terminal" evidence="4">
    <location>
        <begin position="155"/>
        <end position="366"/>
    </location>
</feature>